<dbReference type="EMBL" id="MU865305">
    <property type="protein sequence ID" value="KAK4229763.1"/>
    <property type="molecule type" value="Genomic_DNA"/>
</dbReference>
<keyword evidence="4" id="KW-1185">Reference proteome</keyword>
<evidence type="ECO:0000313" key="4">
    <source>
        <dbReference type="Proteomes" id="UP001301958"/>
    </source>
</evidence>
<organism evidence="3 4">
    <name type="scientific">Podospora fimiseda</name>
    <dbReference type="NCBI Taxonomy" id="252190"/>
    <lineage>
        <taxon>Eukaryota</taxon>
        <taxon>Fungi</taxon>
        <taxon>Dikarya</taxon>
        <taxon>Ascomycota</taxon>
        <taxon>Pezizomycotina</taxon>
        <taxon>Sordariomycetes</taxon>
        <taxon>Sordariomycetidae</taxon>
        <taxon>Sordariales</taxon>
        <taxon>Podosporaceae</taxon>
        <taxon>Podospora</taxon>
    </lineage>
</organism>
<dbReference type="AlphaFoldDB" id="A0AAN7BVH8"/>
<sequence>MAPGSSRSSRSSLRLSQPMPMIIEDVADTPRPHVPPKSPNRRSMGPPPVRTNSNRSSLRSPPGSPLATIPGSVGHIKSNGPTVLQKEGPSAPRNQQQQHLLQPNPHGTPFNLRKGWYRKVLTFLLLVGLIVGLSVGLTIGLRKRKSSTSSTTPSQDLLFPSGSFTFTTALSNISTSCSSLWKCYPYALLSPATYHWTITPQSTNSHRYWISSSQNPFVPQFHNISMTLVDGNQYTERFTFSVSSPKIVSTEIEILDGEEKKKKTIVATCRFNSTVLSATIWTRIRASYPANITNVVVYPNGTVGNNNNDRNELWTPWPFAVEVWERTTTEPGGGGDEGECTDSNGKVAVPFVENKNGTTTEKKGECGCEYKNFDLGMMTTNTTITTTTRRKGRKVK</sequence>
<accession>A0AAN7BVH8</accession>
<keyword evidence="2" id="KW-0472">Membrane</keyword>
<protein>
    <recommendedName>
        <fullName evidence="5">Tat pathway signal sequence</fullName>
    </recommendedName>
</protein>
<feature type="compositionally biased region" description="Low complexity" evidence="1">
    <location>
        <begin position="52"/>
        <end position="61"/>
    </location>
</feature>
<feature type="region of interest" description="Disordered" evidence="1">
    <location>
        <begin position="1"/>
        <end position="107"/>
    </location>
</feature>
<feature type="compositionally biased region" description="Low complexity" evidence="1">
    <location>
        <begin position="1"/>
        <end position="16"/>
    </location>
</feature>
<evidence type="ECO:0000256" key="2">
    <source>
        <dbReference type="SAM" id="Phobius"/>
    </source>
</evidence>
<reference evidence="3" key="2">
    <citation type="submission" date="2023-05" db="EMBL/GenBank/DDBJ databases">
        <authorList>
            <consortium name="Lawrence Berkeley National Laboratory"/>
            <person name="Steindorff A."/>
            <person name="Hensen N."/>
            <person name="Bonometti L."/>
            <person name="Westerberg I."/>
            <person name="Brannstrom I.O."/>
            <person name="Guillou S."/>
            <person name="Cros-Aarteil S."/>
            <person name="Calhoun S."/>
            <person name="Haridas S."/>
            <person name="Kuo A."/>
            <person name="Mondo S."/>
            <person name="Pangilinan J."/>
            <person name="Riley R."/>
            <person name="Labutti K."/>
            <person name="Andreopoulos B."/>
            <person name="Lipzen A."/>
            <person name="Chen C."/>
            <person name="Yanf M."/>
            <person name="Daum C."/>
            <person name="Ng V."/>
            <person name="Clum A."/>
            <person name="Ohm R."/>
            <person name="Martin F."/>
            <person name="Silar P."/>
            <person name="Natvig D."/>
            <person name="Lalanne C."/>
            <person name="Gautier V."/>
            <person name="Ament-Velasquez S.L."/>
            <person name="Kruys A."/>
            <person name="Hutchinson M.I."/>
            <person name="Powell A.J."/>
            <person name="Barry K."/>
            <person name="Miller A.N."/>
            <person name="Grigoriev I.V."/>
            <person name="Debuchy R."/>
            <person name="Gladieux P."/>
            <person name="Thoren M.H."/>
            <person name="Johannesson H."/>
        </authorList>
    </citation>
    <scope>NUCLEOTIDE SEQUENCE</scope>
    <source>
        <strain evidence="3">CBS 990.96</strain>
    </source>
</reference>
<keyword evidence="2" id="KW-0812">Transmembrane</keyword>
<reference evidence="3" key="1">
    <citation type="journal article" date="2023" name="Mol. Phylogenet. Evol.">
        <title>Genome-scale phylogeny and comparative genomics of the fungal order Sordariales.</title>
        <authorList>
            <person name="Hensen N."/>
            <person name="Bonometti L."/>
            <person name="Westerberg I."/>
            <person name="Brannstrom I.O."/>
            <person name="Guillou S."/>
            <person name="Cros-Aarteil S."/>
            <person name="Calhoun S."/>
            <person name="Haridas S."/>
            <person name="Kuo A."/>
            <person name="Mondo S."/>
            <person name="Pangilinan J."/>
            <person name="Riley R."/>
            <person name="LaButti K."/>
            <person name="Andreopoulos B."/>
            <person name="Lipzen A."/>
            <person name="Chen C."/>
            <person name="Yan M."/>
            <person name="Daum C."/>
            <person name="Ng V."/>
            <person name="Clum A."/>
            <person name="Steindorff A."/>
            <person name="Ohm R.A."/>
            <person name="Martin F."/>
            <person name="Silar P."/>
            <person name="Natvig D.O."/>
            <person name="Lalanne C."/>
            <person name="Gautier V."/>
            <person name="Ament-Velasquez S.L."/>
            <person name="Kruys A."/>
            <person name="Hutchinson M.I."/>
            <person name="Powell A.J."/>
            <person name="Barry K."/>
            <person name="Miller A.N."/>
            <person name="Grigoriev I.V."/>
            <person name="Debuchy R."/>
            <person name="Gladieux P."/>
            <person name="Hiltunen Thoren M."/>
            <person name="Johannesson H."/>
        </authorList>
    </citation>
    <scope>NUCLEOTIDE SEQUENCE</scope>
    <source>
        <strain evidence="3">CBS 990.96</strain>
    </source>
</reference>
<comment type="caution">
    <text evidence="3">The sequence shown here is derived from an EMBL/GenBank/DDBJ whole genome shotgun (WGS) entry which is preliminary data.</text>
</comment>
<evidence type="ECO:0000313" key="3">
    <source>
        <dbReference type="EMBL" id="KAK4229763.1"/>
    </source>
</evidence>
<feature type="compositionally biased region" description="Low complexity" evidence="1">
    <location>
        <begin position="94"/>
        <end position="105"/>
    </location>
</feature>
<evidence type="ECO:0000256" key="1">
    <source>
        <dbReference type="SAM" id="MobiDB-lite"/>
    </source>
</evidence>
<evidence type="ECO:0008006" key="5">
    <source>
        <dbReference type="Google" id="ProtNLM"/>
    </source>
</evidence>
<keyword evidence="2" id="KW-1133">Transmembrane helix</keyword>
<dbReference type="Proteomes" id="UP001301958">
    <property type="component" value="Unassembled WGS sequence"/>
</dbReference>
<proteinExistence type="predicted"/>
<gene>
    <name evidence="3" type="ORF">QBC38DRAFT_453008</name>
</gene>
<feature type="transmembrane region" description="Helical" evidence="2">
    <location>
        <begin position="120"/>
        <end position="141"/>
    </location>
</feature>
<name>A0AAN7BVH8_9PEZI</name>